<reference evidence="2 3" key="1">
    <citation type="submission" date="2019-02" db="EMBL/GenBank/DDBJ databases">
        <title>Complete genome sequence of Burkholderia cenocepacia phage BcepSaruman.</title>
        <authorList>
            <person name="Park K."/>
            <person name="Liu M."/>
            <person name="Gill J."/>
        </authorList>
    </citation>
    <scope>NUCLEOTIDE SEQUENCE [LARGE SCALE GENOMIC DNA]</scope>
</reference>
<protein>
    <submittedName>
        <fullName evidence="2">Uncharacterized protein</fullName>
    </submittedName>
</protein>
<feature type="region of interest" description="Disordered" evidence="1">
    <location>
        <begin position="1"/>
        <end position="21"/>
    </location>
</feature>
<dbReference type="Proteomes" id="UP000296455">
    <property type="component" value="Segment"/>
</dbReference>
<proteinExistence type="predicted"/>
<accession>A0A4D5ZBQ4</accession>
<sequence>MARSMVGTAAKGKGEPARPATPTEWEVFCKVWRDHFGDTSPTRAAFDLWQLSRKRALGQAARLHSQWAGMCPAGSGRAYNHSLYASAITDLYKDE</sequence>
<keyword evidence="3" id="KW-1185">Reference proteome</keyword>
<organism evidence="2 3">
    <name type="scientific">Burkholderia phage BcepSaruman</name>
    <dbReference type="NCBI Taxonomy" id="2530032"/>
    <lineage>
        <taxon>Viruses</taxon>
        <taxon>Duplodnaviria</taxon>
        <taxon>Heunggongvirae</taxon>
        <taxon>Uroviricota</taxon>
        <taxon>Caudoviricetes</taxon>
        <taxon>Sarumanvirus</taxon>
        <taxon>Sarumanvirus bcepsaruman</taxon>
    </lineage>
</organism>
<evidence type="ECO:0000313" key="3">
    <source>
        <dbReference type="Proteomes" id="UP000296455"/>
    </source>
</evidence>
<gene>
    <name evidence="2" type="ORF">BcepSaruman_010</name>
</gene>
<evidence type="ECO:0000256" key="1">
    <source>
        <dbReference type="SAM" id="MobiDB-lite"/>
    </source>
</evidence>
<dbReference type="EMBL" id="MK552140">
    <property type="protein sequence ID" value="QBX06423.1"/>
    <property type="molecule type" value="Genomic_DNA"/>
</dbReference>
<evidence type="ECO:0000313" key="2">
    <source>
        <dbReference type="EMBL" id="QBX06423.1"/>
    </source>
</evidence>
<name>A0A4D5ZBQ4_9CAUD</name>